<keyword evidence="4" id="KW-1185">Reference proteome</keyword>
<proteinExistence type="predicted"/>
<evidence type="ECO:0000259" key="2">
    <source>
        <dbReference type="PROSITE" id="PS51272"/>
    </source>
</evidence>
<keyword evidence="1" id="KW-0677">Repeat</keyword>
<sequence length="935" mass="106196">MENKLKKTYSLILAILLLLQLIPPISYGIEGYTSHPVYNGVENPQDQLKNFHYSDISGHWGTVPILEMAGLSLMRGVAPSRFRPNSSLTYVEALTVLVRAIGKEAEAQQLGELQAPANVRSLLLLSAVHNWGKGAVQVAVNEGIITNEEINQIINLTPQEQENLENQLERQLARFQNGGYSGEEIAEIERQVKEKLENAVWNRPVPRQQVAVWVARALKLQGIYGDKIVKTYGFDDWEQIDTEKIPLIEAVLNQNIMTGITPNTFAPRDEFTRVQMAQVMFNVGEAFLVQRGITQKIGRVMEIEEIIQQQQANEIKKRVYTILNQDNSQNYLTSDAGRDFLVQKEGGLSLSSLLEQGDVIYYFINPQQEIIYARVVPTKITKIEGFIDLVDVDNNRFAMTDFDGKKHLMELPAFTEVMVNGVPASLEDLIYGQEVKATLRQGMVVSIEAYLEEDPYLHGYIPPGSKTKVGDVLLISSTEIELQVEGEREKYRILPTTIVTRNDQHAKLFEVKEGDRVILSFDDIYSADIASIKVEDDERHITNIYRGKLEYVSERNKEMIINSISEYQGATWNPHPQQKISIKVEGDIYLGGNQITLKELSGQTGKELYVAVENSYGTQRAAKVLVKEGSTILYENKVTGLQFGNSRMVVENNTISFNEGTIVVQNNRLVDILNLENQQSIYLAADLNQGRRNATFISIEYDGMMDDRIDGTRLVVYRGRIEDLGDYSLTLGRLAYQLDYLKLENHQWGEIARPQKLTMTEDTYVFDSEIQKEVPTGYFLNSRFIDPNQIQDLDLRTRIKNNHYIGKSAFIIARETTLQGETTAEILGINLTPNHFNYYHILNTDHSAIGEIAEVDLDANEMTITNLRHWNTLSSRWESVRTQEVVSMEKATILVNDKPISREEFYQLKQRAKVYIIKSKASATHDDAYIVVVEQ</sequence>
<comment type="caution">
    <text evidence="3">The sequence shown here is derived from an EMBL/GenBank/DDBJ whole genome shotgun (WGS) entry which is preliminary data.</text>
</comment>
<accession>A0ABS2NQB4</accession>
<dbReference type="Proteomes" id="UP001314796">
    <property type="component" value="Unassembled WGS sequence"/>
</dbReference>
<evidence type="ECO:0000256" key="1">
    <source>
        <dbReference type="ARBA" id="ARBA00022737"/>
    </source>
</evidence>
<dbReference type="Pfam" id="PF00395">
    <property type="entry name" value="SLH"/>
    <property type="match status" value="1"/>
</dbReference>
<gene>
    <name evidence="3" type="ORF">JOC73_001313</name>
</gene>
<feature type="domain" description="SLH" evidence="2">
    <location>
        <begin position="48"/>
        <end position="111"/>
    </location>
</feature>
<evidence type="ECO:0000313" key="4">
    <source>
        <dbReference type="Proteomes" id="UP001314796"/>
    </source>
</evidence>
<dbReference type="RefSeq" id="WP_204401350.1">
    <property type="nucleotide sequence ID" value="NZ_JAFBEE010000006.1"/>
</dbReference>
<evidence type="ECO:0000313" key="3">
    <source>
        <dbReference type="EMBL" id="MBM7614799.1"/>
    </source>
</evidence>
<reference evidence="3 4" key="1">
    <citation type="submission" date="2021-01" db="EMBL/GenBank/DDBJ databases">
        <title>Genomic Encyclopedia of Type Strains, Phase IV (KMG-IV): sequencing the most valuable type-strain genomes for metagenomic binning, comparative biology and taxonomic classification.</title>
        <authorList>
            <person name="Goeker M."/>
        </authorList>
    </citation>
    <scope>NUCLEOTIDE SEQUENCE [LARGE SCALE GENOMIC DNA]</scope>
    <source>
        <strain evidence="3 4">DSM 25890</strain>
    </source>
</reference>
<dbReference type="PROSITE" id="PS51272">
    <property type="entry name" value="SLH"/>
    <property type="match status" value="1"/>
</dbReference>
<organism evidence="3 4">
    <name type="scientific">Alkaliphilus hydrothermalis</name>
    <dbReference type="NCBI Taxonomy" id="1482730"/>
    <lineage>
        <taxon>Bacteria</taxon>
        <taxon>Bacillati</taxon>
        <taxon>Bacillota</taxon>
        <taxon>Clostridia</taxon>
        <taxon>Peptostreptococcales</taxon>
        <taxon>Natronincolaceae</taxon>
        <taxon>Alkaliphilus</taxon>
    </lineage>
</organism>
<name>A0ABS2NQB4_9FIRM</name>
<dbReference type="EMBL" id="JAFBEE010000006">
    <property type="protein sequence ID" value="MBM7614799.1"/>
    <property type="molecule type" value="Genomic_DNA"/>
</dbReference>
<dbReference type="InterPro" id="IPR001119">
    <property type="entry name" value="SLH_dom"/>
</dbReference>
<protein>
    <recommendedName>
        <fullName evidence="2">SLH domain-containing protein</fullName>
    </recommendedName>
</protein>